<evidence type="ECO:0000313" key="1">
    <source>
        <dbReference type="EMBL" id="HIZ13450.1"/>
    </source>
</evidence>
<evidence type="ECO:0000313" key="2">
    <source>
        <dbReference type="Proteomes" id="UP000824017"/>
    </source>
</evidence>
<gene>
    <name evidence="1" type="ORF">H9817_05945</name>
</gene>
<proteinExistence type="predicted"/>
<sequence>MEINTLQKQLTDLYRTTMDYEFRKSTYDKRMEALKKTYTGLLDETARACDASDEDLESLAACIPEYVAGELASETSKRKRDIKSLDHKMNMVSYFVPLMGGMPSEKAPEITGRMVEIWNEKMPKYKIALSTYEGIRDGFTKGMFCYITTAVCRSLDKPDDCYELTALRQYRDEYLLSFESGKSLVEEYYNIAPTIVKRINRQKNAGEVYRGIWDRYLSPCIRLIEEDKKEECREVYSQMVRKLEKEYLYSAL</sequence>
<dbReference type="AlphaFoldDB" id="A0A9D2DAR8"/>
<reference evidence="1" key="1">
    <citation type="journal article" date="2021" name="PeerJ">
        <title>Extensive microbial diversity within the chicken gut microbiome revealed by metagenomics and culture.</title>
        <authorList>
            <person name="Gilroy R."/>
            <person name="Ravi A."/>
            <person name="Getino M."/>
            <person name="Pursley I."/>
            <person name="Horton D.L."/>
            <person name="Alikhan N.F."/>
            <person name="Baker D."/>
            <person name="Gharbi K."/>
            <person name="Hall N."/>
            <person name="Watson M."/>
            <person name="Adriaenssens E.M."/>
            <person name="Foster-Nyarko E."/>
            <person name="Jarju S."/>
            <person name="Secka A."/>
            <person name="Antonio M."/>
            <person name="Oren A."/>
            <person name="Chaudhuri R.R."/>
            <person name="La Ragione R."/>
            <person name="Hildebrand F."/>
            <person name="Pallen M.J."/>
        </authorList>
    </citation>
    <scope>NUCLEOTIDE SEQUENCE</scope>
    <source>
        <strain evidence="1">ChiGjej1B1-13045</strain>
    </source>
</reference>
<reference evidence="1" key="2">
    <citation type="submission" date="2021-04" db="EMBL/GenBank/DDBJ databases">
        <authorList>
            <person name="Gilroy R."/>
        </authorList>
    </citation>
    <scope>NUCLEOTIDE SEQUENCE</scope>
    <source>
        <strain evidence="1">ChiGjej1B1-13045</strain>
    </source>
</reference>
<organism evidence="1 2">
    <name type="scientific">Candidatus Mediterraneibacter stercorigallinarum</name>
    <dbReference type="NCBI Taxonomy" id="2838686"/>
    <lineage>
        <taxon>Bacteria</taxon>
        <taxon>Bacillati</taxon>
        <taxon>Bacillota</taxon>
        <taxon>Clostridia</taxon>
        <taxon>Lachnospirales</taxon>
        <taxon>Lachnospiraceae</taxon>
        <taxon>Mediterraneibacter</taxon>
    </lineage>
</organism>
<dbReference type="NCBIfam" id="NF041770">
    <property type="entry name" value="CFI_box_CTERM"/>
    <property type="match status" value="1"/>
</dbReference>
<accession>A0A9D2DAR8</accession>
<dbReference type="InterPro" id="IPR049886">
    <property type="entry name" value="CFI_box_CTERM_dom"/>
</dbReference>
<dbReference type="Proteomes" id="UP000824017">
    <property type="component" value="Unassembled WGS sequence"/>
</dbReference>
<protein>
    <submittedName>
        <fullName evidence="1">Uncharacterized protein</fullName>
    </submittedName>
</protein>
<dbReference type="EMBL" id="DXCD01000156">
    <property type="protein sequence ID" value="HIZ13450.1"/>
    <property type="molecule type" value="Genomic_DNA"/>
</dbReference>
<name>A0A9D2DAR8_9FIRM</name>
<comment type="caution">
    <text evidence="1">The sequence shown here is derived from an EMBL/GenBank/DDBJ whole genome shotgun (WGS) entry which is preliminary data.</text>
</comment>